<feature type="transmembrane region" description="Helical" evidence="1">
    <location>
        <begin position="111"/>
        <end position="128"/>
    </location>
</feature>
<dbReference type="Proteomes" id="UP000254569">
    <property type="component" value="Unassembled WGS sequence"/>
</dbReference>
<evidence type="ECO:0000256" key="1">
    <source>
        <dbReference type="SAM" id="Phobius"/>
    </source>
</evidence>
<feature type="transmembrane region" description="Helical" evidence="1">
    <location>
        <begin position="23"/>
        <end position="43"/>
    </location>
</feature>
<reference evidence="2 3" key="1">
    <citation type="submission" date="2018-06" db="EMBL/GenBank/DDBJ databases">
        <authorList>
            <consortium name="Pathogen Informatics"/>
            <person name="Doyle S."/>
        </authorList>
    </citation>
    <scope>NUCLEOTIDE SEQUENCE [LARGE SCALE GENOMIC DNA]</scope>
    <source>
        <strain evidence="2 3">NCTC13296</strain>
    </source>
</reference>
<feature type="transmembrane region" description="Helical" evidence="1">
    <location>
        <begin position="81"/>
        <end position="99"/>
    </location>
</feature>
<gene>
    <name evidence="2" type="ORF">NCTC13296_04071</name>
</gene>
<keyword evidence="3" id="KW-1185">Reference proteome</keyword>
<feature type="transmembrane region" description="Helical" evidence="1">
    <location>
        <begin position="49"/>
        <end position="69"/>
    </location>
</feature>
<dbReference type="EMBL" id="UGVI01000001">
    <property type="protein sequence ID" value="SUE17171.1"/>
    <property type="molecule type" value="Genomic_DNA"/>
</dbReference>
<dbReference type="AlphaFoldDB" id="A0A379M4D4"/>
<accession>A0A379M4D4</accession>
<organism evidence="2 3">
    <name type="scientific">Rhodococcus gordoniae</name>
    <dbReference type="NCBI Taxonomy" id="223392"/>
    <lineage>
        <taxon>Bacteria</taxon>
        <taxon>Bacillati</taxon>
        <taxon>Actinomycetota</taxon>
        <taxon>Actinomycetes</taxon>
        <taxon>Mycobacteriales</taxon>
        <taxon>Nocardiaceae</taxon>
        <taxon>Rhodococcus</taxon>
    </lineage>
</organism>
<dbReference type="OrthoDB" id="3699727at2"/>
<name>A0A379M4D4_9NOCA</name>
<evidence type="ECO:0000313" key="3">
    <source>
        <dbReference type="Proteomes" id="UP000254569"/>
    </source>
</evidence>
<proteinExistence type="predicted"/>
<sequence>MTVDPATAAPLESPADVRPRRGLVALLVLDGALCALLSVFYLGLYIAGMPFPITILLAGLANLLLVVAVRAETGSLRSATLPLVAWAVVFLVCLAGGPGGDQLALGDWRTLLLPVAALVPAGGYLFSARIKEITRAVGAARAVGATQPEPRP</sequence>
<dbReference type="RefSeq" id="WP_064062285.1">
    <property type="nucleotide sequence ID" value="NZ_CP101467.1"/>
</dbReference>
<keyword evidence="1" id="KW-1133">Transmembrane helix</keyword>
<keyword evidence="1" id="KW-0472">Membrane</keyword>
<evidence type="ECO:0000313" key="2">
    <source>
        <dbReference type="EMBL" id="SUE17171.1"/>
    </source>
</evidence>
<protein>
    <submittedName>
        <fullName evidence="2">Hypothetical membrane protein</fullName>
    </submittedName>
</protein>
<keyword evidence="1" id="KW-0812">Transmembrane</keyword>